<feature type="transmembrane region" description="Helical" evidence="6">
    <location>
        <begin position="150"/>
        <end position="173"/>
    </location>
</feature>
<feature type="transmembrane region" description="Helical" evidence="6">
    <location>
        <begin position="67"/>
        <end position="87"/>
    </location>
</feature>
<dbReference type="InterPro" id="IPR006214">
    <property type="entry name" value="Bax_inhibitor_1-related"/>
</dbReference>
<evidence type="ECO:0000256" key="6">
    <source>
        <dbReference type="RuleBase" id="RU004379"/>
    </source>
</evidence>
<keyword evidence="5 6" id="KW-0472">Membrane</keyword>
<comment type="subcellular location">
    <subcellularLocation>
        <location evidence="1">Membrane</location>
        <topology evidence="1">Multi-pass membrane protein</topology>
    </subcellularLocation>
</comment>
<accession>A0A372NTY2</accession>
<feature type="transmembrane region" description="Helical" evidence="6">
    <location>
        <begin position="29"/>
        <end position="47"/>
    </location>
</feature>
<comment type="similarity">
    <text evidence="2 6">Belongs to the BI1 family.</text>
</comment>
<sequence>MESKSTEYVYDNVIQIEDAVASRKFIAKVFAWMFVALGISATCAFLFAASPELSSLLRDSVTHQNTIFGTVAMFLPLVFVFISGAVFSRGSYLALALVFIGFSAAMGISLSNIFFFYPITTISGVFITASLVFGAMAIGGYITHQDLTKFGGILTMLLIGVIIASVINLLIFRSGTMDLIISYVGVAVFTGLTAYDVQKLKRIGASAEVDGATKSKVSLMGALTLYLDFVNLFLMLLRIFGGNRR</sequence>
<name>A0A372NTY2_9SPHI</name>
<keyword evidence="3 6" id="KW-0812">Transmembrane</keyword>
<dbReference type="PANTHER" id="PTHR23291">
    <property type="entry name" value="BAX INHIBITOR-RELATED"/>
    <property type="match status" value="1"/>
</dbReference>
<evidence type="ECO:0000256" key="5">
    <source>
        <dbReference type="ARBA" id="ARBA00023136"/>
    </source>
</evidence>
<dbReference type="Proteomes" id="UP000264217">
    <property type="component" value="Unassembled WGS sequence"/>
</dbReference>
<dbReference type="CDD" id="cd10432">
    <property type="entry name" value="BI-1-like_bacterial"/>
    <property type="match status" value="1"/>
</dbReference>
<organism evidence="7 8">
    <name type="scientific">Mucilaginibacter conchicola</name>
    <dbReference type="NCBI Taxonomy" id="2303333"/>
    <lineage>
        <taxon>Bacteria</taxon>
        <taxon>Pseudomonadati</taxon>
        <taxon>Bacteroidota</taxon>
        <taxon>Sphingobacteriia</taxon>
        <taxon>Sphingobacteriales</taxon>
        <taxon>Sphingobacteriaceae</taxon>
        <taxon>Mucilaginibacter</taxon>
    </lineage>
</organism>
<feature type="transmembrane region" description="Helical" evidence="6">
    <location>
        <begin position="217"/>
        <end position="240"/>
    </location>
</feature>
<proteinExistence type="inferred from homology"/>
<gene>
    <name evidence="7" type="ORF">D0C36_11900</name>
</gene>
<evidence type="ECO:0000256" key="3">
    <source>
        <dbReference type="ARBA" id="ARBA00022692"/>
    </source>
</evidence>
<evidence type="ECO:0000313" key="7">
    <source>
        <dbReference type="EMBL" id="RFZ92139.1"/>
    </source>
</evidence>
<evidence type="ECO:0000256" key="4">
    <source>
        <dbReference type="ARBA" id="ARBA00022989"/>
    </source>
</evidence>
<dbReference type="RefSeq" id="WP_117391850.1">
    <property type="nucleotide sequence ID" value="NZ_QWDC01000002.1"/>
</dbReference>
<comment type="caution">
    <text evidence="7">The sequence shown here is derived from an EMBL/GenBank/DDBJ whole genome shotgun (WGS) entry which is preliminary data.</text>
</comment>
<feature type="transmembrane region" description="Helical" evidence="6">
    <location>
        <begin position="94"/>
        <end position="116"/>
    </location>
</feature>
<dbReference type="Pfam" id="PF01027">
    <property type="entry name" value="Bax1-I"/>
    <property type="match status" value="1"/>
</dbReference>
<dbReference type="PANTHER" id="PTHR23291:SF50">
    <property type="entry name" value="PROTEIN LIFEGUARD 4"/>
    <property type="match status" value="1"/>
</dbReference>
<reference evidence="7 8" key="1">
    <citation type="submission" date="2018-08" db="EMBL/GenBank/DDBJ databases">
        <title>Mucilaginibacter sp. MYSH2.</title>
        <authorList>
            <person name="Seo T."/>
        </authorList>
    </citation>
    <scope>NUCLEOTIDE SEQUENCE [LARGE SCALE GENOMIC DNA]</scope>
    <source>
        <strain evidence="7 8">MYSH2</strain>
    </source>
</reference>
<dbReference type="AlphaFoldDB" id="A0A372NTY2"/>
<dbReference type="GO" id="GO:0005886">
    <property type="term" value="C:plasma membrane"/>
    <property type="evidence" value="ECO:0007669"/>
    <property type="project" value="TreeGrafter"/>
</dbReference>
<feature type="transmembrane region" description="Helical" evidence="6">
    <location>
        <begin position="122"/>
        <end position="143"/>
    </location>
</feature>
<keyword evidence="8" id="KW-1185">Reference proteome</keyword>
<keyword evidence="4 6" id="KW-1133">Transmembrane helix</keyword>
<dbReference type="EMBL" id="QWDC01000002">
    <property type="protein sequence ID" value="RFZ92139.1"/>
    <property type="molecule type" value="Genomic_DNA"/>
</dbReference>
<dbReference type="OrthoDB" id="9793828at2"/>
<protein>
    <submittedName>
        <fullName evidence="7">Bax inhibitor-1/YccA family protein</fullName>
    </submittedName>
</protein>
<evidence type="ECO:0000256" key="2">
    <source>
        <dbReference type="ARBA" id="ARBA00010350"/>
    </source>
</evidence>
<evidence type="ECO:0000313" key="8">
    <source>
        <dbReference type="Proteomes" id="UP000264217"/>
    </source>
</evidence>
<evidence type="ECO:0000256" key="1">
    <source>
        <dbReference type="ARBA" id="ARBA00004141"/>
    </source>
</evidence>